<dbReference type="AlphaFoldDB" id="A0A426Z0B5"/>
<reference evidence="2 3" key="1">
    <citation type="journal article" date="2014" name="Agronomy (Basel)">
        <title>A Draft Genome Sequence for Ensete ventricosum, the Drought-Tolerant Tree Against Hunger.</title>
        <authorList>
            <person name="Harrison J."/>
            <person name="Moore K.A."/>
            <person name="Paszkiewicz K."/>
            <person name="Jones T."/>
            <person name="Grant M."/>
            <person name="Ambacheew D."/>
            <person name="Muzemil S."/>
            <person name="Studholme D.J."/>
        </authorList>
    </citation>
    <scope>NUCLEOTIDE SEQUENCE [LARGE SCALE GENOMIC DNA]</scope>
</reference>
<comment type="caution">
    <text evidence="2">The sequence shown here is derived from an EMBL/GenBank/DDBJ whole genome shotgun (WGS) entry which is preliminary data.</text>
</comment>
<name>A0A426Z0B5_ENSVE</name>
<protein>
    <submittedName>
        <fullName evidence="2">Uncharacterized protein</fullName>
    </submittedName>
</protein>
<accession>A0A426Z0B5</accession>
<dbReference type="Proteomes" id="UP000287651">
    <property type="component" value="Unassembled WGS sequence"/>
</dbReference>
<feature type="compositionally biased region" description="Polar residues" evidence="1">
    <location>
        <begin position="122"/>
        <end position="131"/>
    </location>
</feature>
<gene>
    <name evidence="2" type="ORF">B296_00026702</name>
</gene>
<feature type="region of interest" description="Disordered" evidence="1">
    <location>
        <begin position="102"/>
        <end position="131"/>
    </location>
</feature>
<proteinExistence type="predicted"/>
<evidence type="ECO:0000313" key="3">
    <source>
        <dbReference type="Proteomes" id="UP000287651"/>
    </source>
</evidence>
<evidence type="ECO:0000256" key="1">
    <source>
        <dbReference type="SAM" id="MobiDB-lite"/>
    </source>
</evidence>
<sequence>MHSSCCFVDIMTPHHGILRTPCVCKSIMSNWVMLISWDVHHQEASVLVVSVSIKKLLQDRVTLYACHVPKVFTLASPGHIGISIHTNYLRYQKWHRHPEPYQSPEISEAASTPRAIPAAQDPRSNANTPNRTSCLRFQKRCRHIELCQPFEISENHAA</sequence>
<evidence type="ECO:0000313" key="2">
    <source>
        <dbReference type="EMBL" id="RRT57427.1"/>
    </source>
</evidence>
<organism evidence="2 3">
    <name type="scientific">Ensete ventricosum</name>
    <name type="common">Abyssinian banana</name>
    <name type="synonym">Musa ensete</name>
    <dbReference type="NCBI Taxonomy" id="4639"/>
    <lineage>
        <taxon>Eukaryota</taxon>
        <taxon>Viridiplantae</taxon>
        <taxon>Streptophyta</taxon>
        <taxon>Embryophyta</taxon>
        <taxon>Tracheophyta</taxon>
        <taxon>Spermatophyta</taxon>
        <taxon>Magnoliopsida</taxon>
        <taxon>Liliopsida</taxon>
        <taxon>Zingiberales</taxon>
        <taxon>Musaceae</taxon>
        <taxon>Ensete</taxon>
    </lineage>
</organism>
<dbReference type="EMBL" id="AMZH03009167">
    <property type="protein sequence ID" value="RRT57427.1"/>
    <property type="molecule type" value="Genomic_DNA"/>
</dbReference>